<evidence type="ECO:0000259" key="4">
    <source>
        <dbReference type="SMART" id="SM00228"/>
    </source>
</evidence>
<dbReference type="GO" id="GO:0004252">
    <property type="term" value="F:serine-type endopeptidase activity"/>
    <property type="evidence" value="ECO:0007669"/>
    <property type="project" value="InterPro"/>
</dbReference>
<dbReference type="InterPro" id="IPR001940">
    <property type="entry name" value="Peptidase_S1C"/>
</dbReference>
<feature type="chain" id="PRO_5006632908" evidence="3">
    <location>
        <begin position="22"/>
        <end position="392"/>
    </location>
</feature>
<dbReference type="SUPFAM" id="SSF50494">
    <property type="entry name" value="Trypsin-like serine proteases"/>
    <property type="match status" value="1"/>
</dbReference>
<dbReference type="InterPro" id="IPR001478">
    <property type="entry name" value="PDZ"/>
</dbReference>
<proteinExistence type="predicted"/>
<feature type="signal peptide" evidence="3">
    <location>
        <begin position="1"/>
        <end position="21"/>
    </location>
</feature>
<dbReference type="PRINTS" id="PR00834">
    <property type="entry name" value="PROTEASES2C"/>
</dbReference>
<dbReference type="PANTHER" id="PTHR43343">
    <property type="entry name" value="PEPTIDASE S12"/>
    <property type="match status" value="1"/>
</dbReference>
<sequence>MKNKIPWILLAILLIATTTLACRLSPFAASPITTLQPTPTLKALPAQATPAASAPGEAVSLTERDQILADLYDRVSPGVVSIRIITQDGSGQGSGFVYDQEGHIVTNYHVVEGAQELEVDFSSGQKVHGDILATDLDSDLAIIQVDVPAADLTPLTLGDSDQLHVGQTVVAIGNPFGLSGTMTIGIVSAKGRTLESLREADNNAYFTAGDIIQTDAAINPGNSGGPLLNLAGEVIGLNRAIRTESSTDTGEPVNTGIGFAISSKIMSRVVPVLIKDGKYEYPYLGITSQDELSLFLAEELKLPQTSGAYVTSVRTDSPADKAGIRGGSVETTIPDLLSGGDLIIAVDGQPVQVFGDLLSYLMTSKSPGDSIVLTILRDGEQKEVTVILGKRP</sequence>
<dbReference type="PROSITE" id="PS51257">
    <property type="entry name" value="PROKAR_LIPOPROTEIN"/>
    <property type="match status" value="1"/>
</dbReference>
<dbReference type="Gene3D" id="2.30.42.10">
    <property type="match status" value="1"/>
</dbReference>
<dbReference type="AlphaFoldDB" id="A0A0S7BEG0"/>
<dbReference type="Pfam" id="PF13180">
    <property type="entry name" value="PDZ_2"/>
    <property type="match status" value="1"/>
</dbReference>
<dbReference type="RefSeq" id="WP_075071804.1">
    <property type="nucleotide sequence ID" value="NZ_DF967972.1"/>
</dbReference>
<dbReference type="Gene3D" id="2.40.10.120">
    <property type="match status" value="1"/>
</dbReference>
<evidence type="ECO:0000256" key="1">
    <source>
        <dbReference type="ARBA" id="ARBA00022670"/>
    </source>
</evidence>
<feature type="domain" description="PDZ" evidence="4">
    <location>
        <begin position="282"/>
        <end position="379"/>
    </location>
</feature>
<dbReference type="Pfam" id="PF13365">
    <property type="entry name" value="Trypsin_2"/>
    <property type="match status" value="1"/>
</dbReference>
<dbReference type="GO" id="GO:0006508">
    <property type="term" value="P:proteolysis"/>
    <property type="evidence" value="ECO:0007669"/>
    <property type="project" value="UniProtKB-KW"/>
</dbReference>
<dbReference type="SUPFAM" id="SSF50156">
    <property type="entry name" value="PDZ domain-like"/>
    <property type="match status" value="1"/>
</dbReference>
<protein>
    <submittedName>
        <fullName evidence="5">Trypsin-like serine protease, typically periplasmic, contain C-terminal PDZ domain</fullName>
    </submittedName>
</protein>
<name>A0A0S7BEG0_9CHLR</name>
<dbReference type="InterPro" id="IPR036034">
    <property type="entry name" value="PDZ_sf"/>
</dbReference>
<accession>A0A0S7BEG0</accession>
<gene>
    <name evidence="5" type="ORF">LARV_00104</name>
</gene>
<dbReference type="Proteomes" id="UP000055060">
    <property type="component" value="Unassembled WGS sequence"/>
</dbReference>
<organism evidence="5">
    <name type="scientific">Longilinea arvoryzae</name>
    <dbReference type="NCBI Taxonomy" id="360412"/>
    <lineage>
        <taxon>Bacteria</taxon>
        <taxon>Bacillati</taxon>
        <taxon>Chloroflexota</taxon>
        <taxon>Anaerolineae</taxon>
        <taxon>Anaerolineales</taxon>
        <taxon>Anaerolineaceae</taxon>
        <taxon>Longilinea</taxon>
    </lineage>
</organism>
<dbReference type="OrthoDB" id="9758917at2"/>
<dbReference type="CDD" id="cd06779">
    <property type="entry name" value="cpPDZ_Deg_HtrA-like"/>
    <property type="match status" value="1"/>
</dbReference>
<evidence type="ECO:0000313" key="5">
    <source>
        <dbReference type="EMBL" id="GAP12370.1"/>
    </source>
</evidence>
<dbReference type="EMBL" id="DF967972">
    <property type="protein sequence ID" value="GAP12370.1"/>
    <property type="molecule type" value="Genomic_DNA"/>
</dbReference>
<dbReference type="InterPro" id="IPR051201">
    <property type="entry name" value="Chloro_Bact_Ser_Proteases"/>
</dbReference>
<keyword evidence="6" id="KW-1185">Reference proteome</keyword>
<dbReference type="PANTHER" id="PTHR43343:SF3">
    <property type="entry name" value="PROTEASE DO-LIKE 8, CHLOROPLASTIC"/>
    <property type="match status" value="1"/>
</dbReference>
<evidence type="ECO:0000256" key="3">
    <source>
        <dbReference type="SAM" id="SignalP"/>
    </source>
</evidence>
<keyword evidence="1 5" id="KW-0645">Protease</keyword>
<dbReference type="InterPro" id="IPR009003">
    <property type="entry name" value="Peptidase_S1_PA"/>
</dbReference>
<keyword evidence="3" id="KW-0732">Signal</keyword>
<dbReference type="STRING" id="360412.LARV_00104"/>
<dbReference type="SMART" id="SM00228">
    <property type="entry name" value="PDZ"/>
    <property type="match status" value="1"/>
</dbReference>
<evidence type="ECO:0000313" key="6">
    <source>
        <dbReference type="Proteomes" id="UP000055060"/>
    </source>
</evidence>
<evidence type="ECO:0000256" key="2">
    <source>
        <dbReference type="ARBA" id="ARBA00022801"/>
    </source>
</evidence>
<reference evidence="5" key="1">
    <citation type="submission" date="2015-07" db="EMBL/GenBank/DDBJ databases">
        <title>Draft Genome Sequences of Anaerolinea thermolimosa IMO-1, Bellilinea caldifistulae GOMI-1, Leptolinea tardivitalis YMTK-2, Levilinea saccharolytica KIBI-1,Longilinea arvoryzae KOME-1, Previously Described as Members of the Anaerolineaceae (Chloroflexi).</title>
        <authorList>
            <person name="Sekiguchi Y."/>
            <person name="Ohashi A."/>
            <person name="Matsuura N."/>
            <person name="Tourlousse M.D."/>
        </authorList>
    </citation>
    <scope>NUCLEOTIDE SEQUENCE [LARGE SCALE GENOMIC DNA]</scope>
    <source>
        <strain evidence="5">KOME-1</strain>
    </source>
</reference>
<keyword evidence="2" id="KW-0378">Hydrolase</keyword>